<accession>A0A5J4YN05</accession>
<dbReference type="Pfam" id="PF11969">
    <property type="entry name" value="DcpS_C"/>
    <property type="match status" value="1"/>
</dbReference>
<keyword evidence="1" id="KW-0547">Nucleotide-binding</keyword>
<evidence type="ECO:0000256" key="2">
    <source>
        <dbReference type="ARBA" id="ARBA00022801"/>
    </source>
</evidence>
<feature type="compositionally biased region" description="Basic and acidic residues" evidence="3">
    <location>
        <begin position="1"/>
        <end position="14"/>
    </location>
</feature>
<keyword evidence="5" id="KW-1185">Reference proteome</keyword>
<sequence length="188" mass="21653">MPAGMRERGPRVDTAHSAQEQAHDTTRQQEQQQPHQRREEWEAFFRNKSNDDVVLRDEQLVVFWDRAPGAHVHLLVVPRHEFIRGVEKLRAVHEPLLRHMIEVGRDCVLAQHAKLAQADGSHEGVASATADVVLGFHAPVTRSVPYLHMHAMMPPFNSTWGKFKYRPLRALPFLGFIDAERVIKRLRK</sequence>
<dbReference type="Gene3D" id="3.30.428.10">
    <property type="entry name" value="HIT-like"/>
    <property type="match status" value="1"/>
</dbReference>
<dbReference type="EMBL" id="VRMN01000010">
    <property type="protein sequence ID" value="KAA8492074.1"/>
    <property type="molecule type" value="Genomic_DNA"/>
</dbReference>
<dbReference type="GO" id="GO:0000166">
    <property type="term" value="F:nucleotide binding"/>
    <property type="evidence" value="ECO:0007669"/>
    <property type="project" value="UniProtKB-KW"/>
</dbReference>
<organism evidence="4 5">
    <name type="scientific">Porphyridium purpureum</name>
    <name type="common">Red alga</name>
    <name type="synonym">Porphyridium cruentum</name>
    <dbReference type="NCBI Taxonomy" id="35688"/>
    <lineage>
        <taxon>Eukaryota</taxon>
        <taxon>Rhodophyta</taxon>
        <taxon>Bangiophyceae</taxon>
        <taxon>Porphyridiales</taxon>
        <taxon>Porphyridiaceae</taxon>
        <taxon>Porphyridium</taxon>
    </lineage>
</organism>
<evidence type="ECO:0000256" key="1">
    <source>
        <dbReference type="ARBA" id="ARBA00022741"/>
    </source>
</evidence>
<dbReference type="PANTHER" id="PTHR12486:SF5">
    <property type="entry name" value="ADENOSINE 5'-MONOPHOSPHORAMIDASE HINT3"/>
    <property type="match status" value="1"/>
</dbReference>
<gene>
    <name evidence="4" type="ORF">FVE85_3512</name>
</gene>
<name>A0A5J4YN05_PORPP</name>
<feature type="region of interest" description="Disordered" evidence="3">
    <location>
        <begin position="1"/>
        <end position="39"/>
    </location>
</feature>
<dbReference type="GO" id="GO:0016787">
    <property type="term" value="F:hydrolase activity"/>
    <property type="evidence" value="ECO:0007669"/>
    <property type="project" value="UniProtKB-KW"/>
</dbReference>
<dbReference type="SUPFAM" id="SSF54197">
    <property type="entry name" value="HIT-like"/>
    <property type="match status" value="1"/>
</dbReference>
<dbReference type="OMA" id="RNTWQRI"/>
<dbReference type="PANTHER" id="PTHR12486">
    <property type="entry name" value="APRATAXIN-RELATED"/>
    <property type="match status" value="1"/>
</dbReference>
<dbReference type="Proteomes" id="UP000324585">
    <property type="component" value="Unassembled WGS sequence"/>
</dbReference>
<protein>
    <submittedName>
        <fullName evidence="4">Bifunctional adenosine 5'-phosphosulfate phosphorylase/adenylylsulfatase HINT4</fullName>
    </submittedName>
</protein>
<dbReference type="InterPro" id="IPR036265">
    <property type="entry name" value="HIT-like_sf"/>
</dbReference>
<dbReference type="AlphaFoldDB" id="A0A5J4YN05"/>
<proteinExistence type="predicted"/>
<reference evidence="5" key="1">
    <citation type="journal article" date="2019" name="Nat. Commun.">
        <title>Expansion of phycobilisome linker gene families in mesophilic red algae.</title>
        <authorList>
            <person name="Lee J."/>
            <person name="Kim D."/>
            <person name="Bhattacharya D."/>
            <person name="Yoon H.S."/>
        </authorList>
    </citation>
    <scope>NUCLEOTIDE SEQUENCE [LARGE SCALE GENOMIC DNA]</scope>
    <source>
        <strain evidence="5">CCMP 1328</strain>
    </source>
</reference>
<evidence type="ECO:0000313" key="5">
    <source>
        <dbReference type="Proteomes" id="UP000324585"/>
    </source>
</evidence>
<keyword evidence="2" id="KW-0378">Hydrolase</keyword>
<evidence type="ECO:0000313" key="4">
    <source>
        <dbReference type="EMBL" id="KAA8492074.1"/>
    </source>
</evidence>
<evidence type="ECO:0000256" key="3">
    <source>
        <dbReference type="SAM" id="MobiDB-lite"/>
    </source>
</evidence>
<dbReference type="OrthoDB" id="1915375at2759"/>
<comment type="caution">
    <text evidence="4">The sequence shown here is derived from an EMBL/GenBank/DDBJ whole genome shotgun (WGS) entry which is preliminary data.</text>
</comment>